<dbReference type="Proteomes" id="UP001230156">
    <property type="component" value="Unassembled WGS sequence"/>
</dbReference>
<keyword evidence="1" id="KW-1133">Transmembrane helix</keyword>
<sequence length="246" mass="27808">MPLQIVGAGFGRTGTMSTYTALKQLSFPCYHMFEVLGNPANKSHLDFWRKVADAPEAQRQDWERVFGPYTASVDNPACCVWRELIRFYPDAKVLLTLHPKGADAWYESVMETIYFTENTWQFKVLKAVTPFGRKFGAMSKKLIWQHLHRDTMPDRKKATDFYNRHIEEVKAAVPPERLLILTANQGWAPLCRFLGVAVPNGPFPNVNDRAEFQKIKRNISRGAYAILGVSAVVAAALAYGGARLLE</sequence>
<evidence type="ECO:0000256" key="1">
    <source>
        <dbReference type="SAM" id="Phobius"/>
    </source>
</evidence>
<evidence type="ECO:0000313" key="2">
    <source>
        <dbReference type="EMBL" id="MDQ7251352.1"/>
    </source>
</evidence>
<organism evidence="2 3">
    <name type="scientific">Dongia sedimenti</name>
    <dbReference type="NCBI Taxonomy" id="3064282"/>
    <lineage>
        <taxon>Bacteria</taxon>
        <taxon>Pseudomonadati</taxon>
        <taxon>Pseudomonadota</taxon>
        <taxon>Alphaproteobacteria</taxon>
        <taxon>Rhodospirillales</taxon>
        <taxon>Dongiaceae</taxon>
        <taxon>Dongia</taxon>
    </lineage>
</organism>
<gene>
    <name evidence="2" type="ORF">Q8A70_26945</name>
</gene>
<keyword evidence="1" id="KW-0472">Membrane</keyword>
<name>A0ABU0YVX2_9PROT</name>
<accession>A0ABU0YVX2</accession>
<dbReference type="EMBL" id="JAUYVI010000010">
    <property type="protein sequence ID" value="MDQ7251352.1"/>
    <property type="molecule type" value="Genomic_DNA"/>
</dbReference>
<dbReference type="PANTHER" id="PTHR36978:SF4">
    <property type="entry name" value="P-LOOP CONTAINING NUCLEOSIDE TRIPHOSPHATE HYDROLASE PROTEIN"/>
    <property type="match status" value="1"/>
</dbReference>
<dbReference type="Pfam" id="PF17784">
    <property type="entry name" value="Sulfotransfer_4"/>
    <property type="match status" value="1"/>
</dbReference>
<protein>
    <submittedName>
        <fullName evidence="2">Sulfotransferase</fullName>
    </submittedName>
</protein>
<dbReference type="PANTHER" id="PTHR36978">
    <property type="entry name" value="P-LOOP CONTAINING NUCLEOTIDE TRIPHOSPHATE HYDROLASE"/>
    <property type="match status" value="1"/>
</dbReference>
<evidence type="ECO:0000313" key="3">
    <source>
        <dbReference type="Proteomes" id="UP001230156"/>
    </source>
</evidence>
<keyword evidence="1" id="KW-0812">Transmembrane</keyword>
<dbReference type="InterPro" id="IPR027417">
    <property type="entry name" value="P-loop_NTPase"/>
</dbReference>
<dbReference type="SUPFAM" id="SSF52540">
    <property type="entry name" value="P-loop containing nucleoside triphosphate hydrolases"/>
    <property type="match status" value="1"/>
</dbReference>
<dbReference type="Gene3D" id="3.40.50.300">
    <property type="entry name" value="P-loop containing nucleotide triphosphate hydrolases"/>
    <property type="match status" value="1"/>
</dbReference>
<proteinExistence type="predicted"/>
<dbReference type="InterPro" id="IPR040632">
    <property type="entry name" value="Sulfotransfer_4"/>
</dbReference>
<dbReference type="RefSeq" id="WP_379961638.1">
    <property type="nucleotide sequence ID" value="NZ_JAUYVI010000010.1"/>
</dbReference>
<feature type="transmembrane region" description="Helical" evidence="1">
    <location>
        <begin position="222"/>
        <end position="242"/>
    </location>
</feature>
<reference evidence="3" key="1">
    <citation type="submission" date="2023-08" db="EMBL/GenBank/DDBJ databases">
        <title>Rhodospirillaceae gen. nov., a novel taxon isolated from the Yangtze River Yuezi River estuary sludge.</title>
        <authorList>
            <person name="Ruan L."/>
        </authorList>
    </citation>
    <scope>NUCLEOTIDE SEQUENCE [LARGE SCALE GENOMIC DNA]</scope>
    <source>
        <strain evidence="3">R-7</strain>
    </source>
</reference>
<comment type="caution">
    <text evidence="2">The sequence shown here is derived from an EMBL/GenBank/DDBJ whole genome shotgun (WGS) entry which is preliminary data.</text>
</comment>
<keyword evidence="3" id="KW-1185">Reference proteome</keyword>